<dbReference type="AlphaFoldDB" id="A0AA36CGH5"/>
<feature type="region of interest" description="Disordered" evidence="1">
    <location>
        <begin position="213"/>
        <end position="235"/>
    </location>
</feature>
<reference evidence="2" key="1">
    <citation type="submission" date="2023-06" db="EMBL/GenBank/DDBJ databases">
        <authorList>
            <person name="Delattre M."/>
        </authorList>
    </citation>
    <scope>NUCLEOTIDE SEQUENCE</scope>
    <source>
        <strain evidence="2">AF72</strain>
    </source>
</reference>
<dbReference type="EMBL" id="CATQJA010001599">
    <property type="protein sequence ID" value="CAJ0567900.1"/>
    <property type="molecule type" value="Genomic_DNA"/>
</dbReference>
<protein>
    <submittedName>
        <fullName evidence="2">Uncharacterized protein</fullName>
    </submittedName>
</protein>
<comment type="caution">
    <text evidence="2">The sequence shown here is derived from an EMBL/GenBank/DDBJ whole genome shotgun (WGS) entry which is preliminary data.</text>
</comment>
<evidence type="ECO:0000313" key="2">
    <source>
        <dbReference type="EMBL" id="CAJ0567900.1"/>
    </source>
</evidence>
<dbReference type="Proteomes" id="UP001177023">
    <property type="component" value="Unassembled WGS sequence"/>
</dbReference>
<gene>
    <name evidence="2" type="ORF">MSPICULIGERA_LOCUS6433</name>
</gene>
<keyword evidence="3" id="KW-1185">Reference proteome</keyword>
<evidence type="ECO:0000313" key="3">
    <source>
        <dbReference type="Proteomes" id="UP001177023"/>
    </source>
</evidence>
<feature type="compositionally biased region" description="Basic and acidic residues" evidence="1">
    <location>
        <begin position="219"/>
        <end position="235"/>
    </location>
</feature>
<accession>A0AA36CGH5</accession>
<proteinExistence type="predicted"/>
<feature type="non-terminal residue" evidence="2">
    <location>
        <position position="235"/>
    </location>
</feature>
<name>A0AA36CGH5_9BILA</name>
<organism evidence="2 3">
    <name type="scientific">Mesorhabditis spiculigera</name>
    <dbReference type="NCBI Taxonomy" id="96644"/>
    <lineage>
        <taxon>Eukaryota</taxon>
        <taxon>Metazoa</taxon>
        <taxon>Ecdysozoa</taxon>
        <taxon>Nematoda</taxon>
        <taxon>Chromadorea</taxon>
        <taxon>Rhabditida</taxon>
        <taxon>Rhabditina</taxon>
        <taxon>Rhabditomorpha</taxon>
        <taxon>Rhabditoidea</taxon>
        <taxon>Rhabditidae</taxon>
        <taxon>Mesorhabditinae</taxon>
        <taxon>Mesorhabditis</taxon>
    </lineage>
</organism>
<sequence>MWPIGTSFKITGDPLRQNFNTNETEMWSELQLSQCSDRAEATIGFVEPLPGVNCTYLRGQTVNLQQKAIEMPAWYVICYKKKECSSCRVDVICANDLSAACSNISLIGSATTSTNSSLKYWYTVGPKYPFAASSSVRVSVIRQRSMEVIRSETRKARLGHKEHLLFDGLLPAEWYIVRRCLIIDLPASLTTNPEFAFEDGPNKICVEEAYRTASSANSHKKEEKTTKKLGREFGT</sequence>
<evidence type="ECO:0000256" key="1">
    <source>
        <dbReference type="SAM" id="MobiDB-lite"/>
    </source>
</evidence>